<dbReference type="EMBL" id="OV696701">
    <property type="protein sequence ID" value="CAH1248571.1"/>
    <property type="molecule type" value="Genomic_DNA"/>
</dbReference>
<dbReference type="AlphaFoldDB" id="A0A8K0EEE3"/>
<keyword evidence="2" id="KW-1185">Reference proteome</keyword>
<dbReference type="Proteomes" id="UP000838412">
    <property type="component" value="Chromosome 16"/>
</dbReference>
<accession>A0A8K0EEE3</accession>
<protein>
    <submittedName>
        <fullName evidence="1">Hypp8255 protein</fullName>
    </submittedName>
</protein>
<name>A0A8K0EEE3_BRALA</name>
<evidence type="ECO:0000313" key="2">
    <source>
        <dbReference type="Proteomes" id="UP000838412"/>
    </source>
</evidence>
<organism evidence="1 2">
    <name type="scientific">Branchiostoma lanceolatum</name>
    <name type="common">Common lancelet</name>
    <name type="synonym">Amphioxus lanceolatum</name>
    <dbReference type="NCBI Taxonomy" id="7740"/>
    <lineage>
        <taxon>Eukaryota</taxon>
        <taxon>Metazoa</taxon>
        <taxon>Chordata</taxon>
        <taxon>Cephalochordata</taxon>
        <taxon>Leptocardii</taxon>
        <taxon>Amphioxiformes</taxon>
        <taxon>Branchiostomatidae</taxon>
        <taxon>Branchiostoma</taxon>
    </lineage>
</organism>
<evidence type="ECO:0000313" key="1">
    <source>
        <dbReference type="EMBL" id="CAH1248571.1"/>
    </source>
</evidence>
<gene>
    <name evidence="1" type="primary">Hypp8255</name>
    <name evidence="1" type="ORF">BLAG_LOCUS9894</name>
</gene>
<reference evidence="1" key="1">
    <citation type="submission" date="2022-01" db="EMBL/GenBank/DDBJ databases">
        <authorList>
            <person name="Braso-Vives M."/>
        </authorList>
    </citation>
    <scope>NUCLEOTIDE SEQUENCE</scope>
</reference>
<sequence>MWERNAGSVSSLGLEREVSMPAWGCGLGQDGQGPLLLVSLGLPRTGRYGSQALGGLRRGRTGAGPAE</sequence>
<proteinExistence type="predicted"/>